<dbReference type="InterPro" id="IPR013424">
    <property type="entry name" value="Ice-binding_C"/>
</dbReference>
<dbReference type="RefSeq" id="WP_146449924.1">
    <property type="nucleotide sequence ID" value="NZ_SJPS01000002.1"/>
</dbReference>
<evidence type="ECO:0000259" key="1">
    <source>
        <dbReference type="Pfam" id="PF07589"/>
    </source>
</evidence>
<dbReference type="AlphaFoldDB" id="A0A5C6CY19"/>
<feature type="domain" description="Ice-binding protein C-terminal" evidence="1">
    <location>
        <begin position="337"/>
        <end position="355"/>
    </location>
</feature>
<organism evidence="2 3">
    <name type="scientific">Bythopirellula polymerisocia</name>
    <dbReference type="NCBI Taxonomy" id="2528003"/>
    <lineage>
        <taxon>Bacteria</taxon>
        <taxon>Pseudomonadati</taxon>
        <taxon>Planctomycetota</taxon>
        <taxon>Planctomycetia</taxon>
        <taxon>Pirellulales</taxon>
        <taxon>Lacipirellulaceae</taxon>
        <taxon>Bythopirellula</taxon>
    </lineage>
</organism>
<dbReference type="Proteomes" id="UP000318437">
    <property type="component" value="Unassembled WGS sequence"/>
</dbReference>
<sequence>MENNHRHGGAHAQPTVLDRRIGFYLTAMGGASSFLASQSEAAVVSHTTPQAFGINQEVNIDFNQDGQIDFQIDHDRIDVGGSILDYLQVDKNDASSAANPAPINNFGTFPLNGSQANGDTQYLAFTNSFGDQGGYAVGLKAGDMIGATGADSLVSGTFWDFQEGENFLGGGTTIRANRLIDEDAGQFDTANGKVVTEPFGPQPEFPLVDDFIGNNGEVRYLGVRTDLNDVGKLGLNDGNMPDQWWYGWIGIRIDNEADATGTVTGWAYESIKGMSIEAGDVGSPMGQAGDFDGDNDVDGKDFLIWQRGNSDNPLSPGDLNLWQTNYGAGPSVANATTVPEPGSMLLSALGGMCLVSGFAGRKLFSRGSGRA</sequence>
<keyword evidence="3" id="KW-1185">Reference proteome</keyword>
<comment type="caution">
    <text evidence="2">The sequence shown here is derived from an EMBL/GenBank/DDBJ whole genome shotgun (WGS) entry which is preliminary data.</text>
</comment>
<dbReference type="EMBL" id="SJPS01000002">
    <property type="protein sequence ID" value="TWU28447.1"/>
    <property type="molecule type" value="Genomic_DNA"/>
</dbReference>
<protein>
    <recommendedName>
        <fullName evidence="1">Ice-binding protein C-terminal domain-containing protein</fullName>
    </recommendedName>
</protein>
<dbReference type="Pfam" id="PF07589">
    <property type="entry name" value="PEP-CTERM"/>
    <property type="match status" value="1"/>
</dbReference>
<evidence type="ECO:0000313" key="2">
    <source>
        <dbReference type="EMBL" id="TWU28447.1"/>
    </source>
</evidence>
<name>A0A5C6CY19_9BACT</name>
<accession>A0A5C6CY19</accession>
<gene>
    <name evidence="2" type="ORF">Pla144_17370</name>
</gene>
<dbReference type="OrthoDB" id="279237at2"/>
<proteinExistence type="predicted"/>
<evidence type="ECO:0000313" key="3">
    <source>
        <dbReference type="Proteomes" id="UP000318437"/>
    </source>
</evidence>
<reference evidence="2 3" key="1">
    <citation type="submission" date="2019-02" db="EMBL/GenBank/DDBJ databases">
        <title>Deep-cultivation of Planctomycetes and their phenomic and genomic characterization uncovers novel biology.</title>
        <authorList>
            <person name="Wiegand S."/>
            <person name="Jogler M."/>
            <person name="Boedeker C."/>
            <person name="Pinto D."/>
            <person name="Vollmers J."/>
            <person name="Rivas-Marin E."/>
            <person name="Kohn T."/>
            <person name="Peeters S.H."/>
            <person name="Heuer A."/>
            <person name="Rast P."/>
            <person name="Oberbeckmann S."/>
            <person name="Bunk B."/>
            <person name="Jeske O."/>
            <person name="Meyerdierks A."/>
            <person name="Storesund J.E."/>
            <person name="Kallscheuer N."/>
            <person name="Luecker S."/>
            <person name="Lage O.M."/>
            <person name="Pohl T."/>
            <person name="Merkel B.J."/>
            <person name="Hornburger P."/>
            <person name="Mueller R.-W."/>
            <person name="Bruemmer F."/>
            <person name="Labrenz M."/>
            <person name="Spormann A.M."/>
            <person name="Op Den Camp H."/>
            <person name="Overmann J."/>
            <person name="Amann R."/>
            <person name="Jetten M.S.M."/>
            <person name="Mascher T."/>
            <person name="Medema M.H."/>
            <person name="Devos D.P."/>
            <person name="Kaster A.-K."/>
            <person name="Ovreas L."/>
            <person name="Rohde M."/>
            <person name="Galperin M.Y."/>
            <person name="Jogler C."/>
        </authorList>
    </citation>
    <scope>NUCLEOTIDE SEQUENCE [LARGE SCALE GENOMIC DNA]</scope>
    <source>
        <strain evidence="2 3">Pla144</strain>
    </source>
</reference>